<dbReference type="Proteomes" id="UP001194468">
    <property type="component" value="Unassembled WGS sequence"/>
</dbReference>
<evidence type="ECO:0000313" key="2">
    <source>
        <dbReference type="EMBL" id="KAF8425045.1"/>
    </source>
</evidence>
<accession>A0AAD4BF20</accession>
<dbReference type="PANTHER" id="PTHR34693">
    <property type="entry name" value="PROTEIN PAR32"/>
    <property type="match status" value="1"/>
</dbReference>
<feature type="region of interest" description="Disordered" evidence="1">
    <location>
        <begin position="136"/>
        <end position="224"/>
    </location>
</feature>
<keyword evidence="3" id="KW-1185">Reference proteome</keyword>
<evidence type="ECO:0000256" key="1">
    <source>
        <dbReference type="SAM" id="MobiDB-lite"/>
    </source>
</evidence>
<gene>
    <name evidence="2" type="ORF">L210DRAFT_3567651</name>
</gene>
<proteinExistence type="predicted"/>
<feature type="compositionally biased region" description="Low complexity" evidence="1">
    <location>
        <begin position="271"/>
        <end position="281"/>
    </location>
</feature>
<reference evidence="2" key="2">
    <citation type="journal article" date="2020" name="Nat. Commun.">
        <title>Large-scale genome sequencing of mycorrhizal fungi provides insights into the early evolution of symbiotic traits.</title>
        <authorList>
            <person name="Miyauchi S."/>
            <person name="Kiss E."/>
            <person name="Kuo A."/>
            <person name="Drula E."/>
            <person name="Kohler A."/>
            <person name="Sanchez-Garcia M."/>
            <person name="Morin E."/>
            <person name="Andreopoulos B."/>
            <person name="Barry K.W."/>
            <person name="Bonito G."/>
            <person name="Buee M."/>
            <person name="Carver A."/>
            <person name="Chen C."/>
            <person name="Cichocki N."/>
            <person name="Clum A."/>
            <person name="Culley D."/>
            <person name="Crous P.W."/>
            <person name="Fauchery L."/>
            <person name="Girlanda M."/>
            <person name="Hayes R.D."/>
            <person name="Keri Z."/>
            <person name="LaButti K."/>
            <person name="Lipzen A."/>
            <person name="Lombard V."/>
            <person name="Magnuson J."/>
            <person name="Maillard F."/>
            <person name="Murat C."/>
            <person name="Nolan M."/>
            <person name="Ohm R.A."/>
            <person name="Pangilinan J."/>
            <person name="Pereira M.F."/>
            <person name="Perotto S."/>
            <person name="Peter M."/>
            <person name="Pfister S."/>
            <person name="Riley R."/>
            <person name="Sitrit Y."/>
            <person name="Stielow J.B."/>
            <person name="Szollosi G."/>
            <person name="Zifcakova L."/>
            <person name="Stursova M."/>
            <person name="Spatafora J.W."/>
            <person name="Tedersoo L."/>
            <person name="Vaario L.M."/>
            <person name="Yamada A."/>
            <person name="Yan M."/>
            <person name="Wang P."/>
            <person name="Xu J."/>
            <person name="Bruns T."/>
            <person name="Baldrian P."/>
            <person name="Vilgalys R."/>
            <person name="Dunand C."/>
            <person name="Henrissat B."/>
            <person name="Grigoriev I.V."/>
            <person name="Hibbett D."/>
            <person name="Nagy L.G."/>
            <person name="Martin F.M."/>
        </authorList>
    </citation>
    <scope>NUCLEOTIDE SEQUENCE</scope>
    <source>
        <strain evidence="2">BED1</strain>
    </source>
</reference>
<feature type="compositionally biased region" description="Basic and acidic residues" evidence="1">
    <location>
        <begin position="190"/>
        <end position="202"/>
    </location>
</feature>
<evidence type="ECO:0000313" key="3">
    <source>
        <dbReference type="Proteomes" id="UP001194468"/>
    </source>
</evidence>
<reference evidence="2" key="1">
    <citation type="submission" date="2019-10" db="EMBL/GenBank/DDBJ databases">
        <authorList>
            <consortium name="DOE Joint Genome Institute"/>
            <person name="Kuo A."/>
            <person name="Miyauchi S."/>
            <person name="Kiss E."/>
            <person name="Drula E."/>
            <person name="Kohler A."/>
            <person name="Sanchez-Garcia M."/>
            <person name="Andreopoulos B."/>
            <person name="Barry K.W."/>
            <person name="Bonito G."/>
            <person name="Buee M."/>
            <person name="Carver A."/>
            <person name="Chen C."/>
            <person name="Cichocki N."/>
            <person name="Clum A."/>
            <person name="Culley D."/>
            <person name="Crous P.W."/>
            <person name="Fauchery L."/>
            <person name="Girlanda M."/>
            <person name="Hayes R."/>
            <person name="Keri Z."/>
            <person name="LaButti K."/>
            <person name="Lipzen A."/>
            <person name="Lombard V."/>
            <person name="Magnuson J."/>
            <person name="Maillard F."/>
            <person name="Morin E."/>
            <person name="Murat C."/>
            <person name="Nolan M."/>
            <person name="Ohm R."/>
            <person name="Pangilinan J."/>
            <person name="Pereira M."/>
            <person name="Perotto S."/>
            <person name="Peter M."/>
            <person name="Riley R."/>
            <person name="Sitrit Y."/>
            <person name="Stielow B."/>
            <person name="Szollosi G."/>
            <person name="Zifcakova L."/>
            <person name="Stursova M."/>
            <person name="Spatafora J.W."/>
            <person name="Tedersoo L."/>
            <person name="Vaario L.-M."/>
            <person name="Yamada A."/>
            <person name="Yan M."/>
            <person name="Wang P."/>
            <person name="Xu J."/>
            <person name="Bruns T."/>
            <person name="Baldrian P."/>
            <person name="Vilgalys R."/>
            <person name="Henrissat B."/>
            <person name="Grigoriev I.V."/>
            <person name="Hibbett D."/>
            <person name="Nagy L.G."/>
            <person name="Martin F.M."/>
        </authorList>
    </citation>
    <scope>NUCLEOTIDE SEQUENCE</scope>
    <source>
        <strain evidence="2">BED1</strain>
    </source>
</reference>
<feature type="compositionally biased region" description="Polar residues" evidence="1">
    <location>
        <begin position="205"/>
        <end position="224"/>
    </location>
</feature>
<feature type="compositionally biased region" description="Basic and acidic residues" evidence="1">
    <location>
        <begin position="44"/>
        <end position="61"/>
    </location>
</feature>
<dbReference type="PANTHER" id="PTHR34693:SF1">
    <property type="entry name" value="PROTEIN PAR32"/>
    <property type="match status" value="1"/>
</dbReference>
<dbReference type="InterPro" id="IPR053203">
    <property type="entry name" value="Cisplatin_resist-associated"/>
</dbReference>
<organism evidence="2 3">
    <name type="scientific">Boletus edulis BED1</name>
    <dbReference type="NCBI Taxonomy" id="1328754"/>
    <lineage>
        <taxon>Eukaryota</taxon>
        <taxon>Fungi</taxon>
        <taxon>Dikarya</taxon>
        <taxon>Basidiomycota</taxon>
        <taxon>Agaricomycotina</taxon>
        <taxon>Agaricomycetes</taxon>
        <taxon>Agaricomycetidae</taxon>
        <taxon>Boletales</taxon>
        <taxon>Boletineae</taxon>
        <taxon>Boletaceae</taxon>
        <taxon>Boletoideae</taxon>
        <taxon>Boletus</taxon>
    </lineage>
</organism>
<name>A0AAD4BF20_BOLED</name>
<feature type="compositionally biased region" description="Polar residues" evidence="1">
    <location>
        <begin position="286"/>
        <end position="300"/>
    </location>
</feature>
<protein>
    <submittedName>
        <fullName evidence="2">Uncharacterized protein</fullName>
    </submittedName>
</protein>
<comment type="caution">
    <text evidence="2">The sequence shown here is derived from an EMBL/GenBank/DDBJ whole genome shotgun (WGS) entry which is preliminary data.</text>
</comment>
<feature type="region of interest" description="Disordered" evidence="1">
    <location>
        <begin position="1"/>
        <end position="103"/>
    </location>
</feature>
<dbReference type="EMBL" id="WHUW01000098">
    <property type="protein sequence ID" value="KAF8425045.1"/>
    <property type="molecule type" value="Genomic_DNA"/>
</dbReference>
<feature type="region of interest" description="Disordered" evidence="1">
    <location>
        <begin position="267"/>
        <end position="300"/>
    </location>
</feature>
<dbReference type="AlphaFoldDB" id="A0AAD4BF20"/>
<sequence length="317" mass="34411">MADVAVTTTPREHLPPSKARRTSFLSSGRGGSGNIRFSQVPTTEGERSDDPSVARPHDSRRGTITADNRHKHSQLPTERRGSVEQHFSSSGRGGSGNIQPSAFDLESHPLTAAILTQHNAMLAQHEQWIRKVHAESKMVRSSGRGGSGNISDARRRTRSQGSTAAPKRRFFTTKGREKGTQYCDDGATQAHDKGDRNVDKRTSHVTRSSGSCSALDPRSSQESHVSNAVTSINSVTFDHWPGDAAITRPGKRQGIFVRWSKLPSPTSFVAPTSPRSSTTLPPHSPNSCAGSPGSSSRMYSPTSIILEDREYVSFLEL</sequence>